<dbReference type="Pfam" id="PF17919">
    <property type="entry name" value="RT_RNaseH_2"/>
    <property type="match status" value="1"/>
</dbReference>
<protein>
    <submittedName>
        <fullName evidence="2">Retrotransposon Polyprotein</fullName>
    </submittedName>
</protein>
<evidence type="ECO:0000313" key="2">
    <source>
        <dbReference type="EMBL" id="OWZ02850.1"/>
    </source>
</evidence>
<dbReference type="Gene3D" id="3.30.70.270">
    <property type="match status" value="1"/>
</dbReference>
<evidence type="ECO:0000313" key="3">
    <source>
        <dbReference type="Proteomes" id="UP000198211"/>
    </source>
</evidence>
<gene>
    <name evidence="2" type="ORF">PHMEG_00025521</name>
</gene>
<dbReference type="SUPFAM" id="SSF56672">
    <property type="entry name" value="DNA/RNA polymerases"/>
    <property type="match status" value="1"/>
</dbReference>
<dbReference type="Proteomes" id="UP000198211">
    <property type="component" value="Unassembled WGS sequence"/>
</dbReference>
<dbReference type="InterPro" id="IPR051320">
    <property type="entry name" value="Viral_Replic_Matur_Polypro"/>
</dbReference>
<organism evidence="2 3">
    <name type="scientific">Phytophthora megakarya</name>
    <dbReference type="NCBI Taxonomy" id="4795"/>
    <lineage>
        <taxon>Eukaryota</taxon>
        <taxon>Sar</taxon>
        <taxon>Stramenopiles</taxon>
        <taxon>Oomycota</taxon>
        <taxon>Peronosporomycetes</taxon>
        <taxon>Peronosporales</taxon>
        <taxon>Peronosporaceae</taxon>
        <taxon>Phytophthora</taxon>
    </lineage>
</organism>
<dbReference type="EMBL" id="NBNE01005903">
    <property type="protein sequence ID" value="OWZ02850.1"/>
    <property type="molecule type" value="Genomic_DNA"/>
</dbReference>
<name>A0A225VEE0_9STRA</name>
<sequence>MLSLFDNRWRKVTIKCSSQQPAEKTYHWMGLSGMFGIWSRIMRLLFGRFTFIVAHEDDLRIVSQTVTIPARYLMYFAWNACLHSPVNVCSERRRLTPLVTQPPKIKQLQSFLGLAGNYRRFIYVFVQIVLSLSELVKKTASWSWNQEQKRAFLQLKIHLQQAPVLRLHEAFVVTTDASCRPCGGVLSQQVEGHDFPVAFFSKKLLVAELSCWTR</sequence>
<dbReference type="InterPro" id="IPR041577">
    <property type="entry name" value="RT_RNaseH_2"/>
</dbReference>
<dbReference type="FunFam" id="3.30.70.270:FF:000020">
    <property type="entry name" value="Transposon Tf2-6 polyprotein-like Protein"/>
    <property type="match status" value="1"/>
</dbReference>
<dbReference type="AlphaFoldDB" id="A0A225VEE0"/>
<feature type="domain" description="Reverse transcriptase/retrotransposon-derived protein RNase H-like" evidence="1">
    <location>
        <begin position="144"/>
        <end position="208"/>
    </location>
</feature>
<dbReference type="OrthoDB" id="3863715at2759"/>
<comment type="caution">
    <text evidence="2">The sequence shown here is derived from an EMBL/GenBank/DDBJ whole genome shotgun (WGS) entry which is preliminary data.</text>
</comment>
<proteinExistence type="predicted"/>
<dbReference type="InterPro" id="IPR043502">
    <property type="entry name" value="DNA/RNA_pol_sf"/>
</dbReference>
<reference evidence="3" key="1">
    <citation type="submission" date="2017-03" db="EMBL/GenBank/DDBJ databases">
        <title>Phytopthora megakarya and P. palmivora, two closely related causual agents of cacao black pod achieved similar genome size and gene model numbers by different mechanisms.</title>
        <authorList>
            <person name="Ali S."/>
            <person name="Shao J."/>
            <person name="Larry D.J."/>
            <person name="Kronmiller B."/>
            <person name="Shen D."/>
            <person name="Strem M.D."/>
            <person name="Melnick R.L."/>
            <person name="Guiltinan M.J."/>
            <person name="Tyler B.M."/>
            <person name="Meinhardt L.W."/>
            <person name="Bailey B.A."/>
        </authorList>
    </citation>
    <scope>NUCLEOTIDE SEQUENCE [LARGE SCALE GENOMIC DNA]</scope>
    <source>
        <strain evidence="3">zdho120</strain>
    </source>
</reference>
<dbReference type="PANTHER" id="PTHR33064:SF37">
    <property type="entry name" value="RIBONUCLEASE H"/>
    <property type="match status" value="1"/>
</dbReference>
<evidence type="ECO:0000259" key="1">
    <source>
        <dbReference type="Pfam" id="PF17919"/>
    </source>
</evidence>
<keyword evidence="3" id="KW-1185">Reference proteome</keyword>
<dbReference type="STRING" id="4795.A0A225VEE0"/>
<dbReference type="PANTHER" id="PTHR33064">
    <property type="entry name" value="POL PROTEIN"/>
    <property type="match status" value="1"/>
</dbReference>
<dbReference type="InterPro" id="IPR043128">
    <property type="entry name" value="Rev_trsase/Diguanyl_cyclase"/>
</dbReference>
<accession>A0A225VEE0</accession>